<feature type="compositionally biased region" description="Polar residues" evidence="1">
    <location>
        <begin position="12"/>
        <end position="23"/>
    </location>
</feature>
<evidence type="ECO:0000313" key="2">
    <source>
        <dbReference type="EMBL" id="KAK3800405.1"/>
    </source>
</evidence>
<proteinExistence type="predicted"/>
<sequence>MRKRRRSKPMQHVQQLQFNNHTPNPDRVNPDQPTRVNLGPFANVATRFGQSNFHPSALKSVMHLLMTCHEESNALETISPVSQQVINSQFSLSVELETRNS</sequence>
<comment type="caution">
    <text evidence="2">The sequence shown here is derived from an EMBL/GenBank/DDBJ whole genome shotgun (WGS) entry which is preliminary data.</text>
</comment>
<accession>A0AAE1B6E3</accession>
<protein>
    <submittedName>
        <fullName evidence="2">Uncharacterized protein</fullName>
    </submittedName>
</protein>
<dbReference type="AlphaFoldDB" id="A0AAE1B6E3"/>
<dbReference type="EMBL" id="JAWDGP010000459">
    <property type="protein sequence ID" value="KAK3800405.1"/>
    <property type="molecule type" value="Genomic_DNA"/>
</dbReference>
<reference evidence="2" key="1">
    <citation type="journal article" date="2023" name="G3 (Bethesda)">
        <title>A reference genome for the long-term kleptoplast-retaining sea slug Elysia crispata morphotype clarki.</title>
        <authorList>
            <person name="Eastman K.E."/>
            <person name="Pendleton A.L."/>
            <person name="Shaikh M.A."/>
            <person name="Suttiyut T."/>
            <person name="Ogas R."/>
            <person name="Tomko P."/>
            <person name="Gavelis G."/>
            <person name="Widhalm J.R."/>
            <person name="Wisecaver J.H."/>
        </authorList>
    </citation>
    <scope>NUCLEOTIDE SEQUENCE</scope>
    <source>
        <strain evidence="2">ECLA1</strain>
    </source>
</reference>
<dbReference type="Proteomes" id="UP001283361">
    <property type="component" value="Unassembled WGS sequence"/>
</dbReference>
<name>A0AAE1B6E3_9GAST</name>
<gene>
    <name evidence="2" type="ORF">RRG08_052788</name>
</gene>
<feature type="region of interest" description="Disordered" evidence="1">
    <location>
        <begin position="1"/>
        <end position="32"/>
    </location>
</feature>
<evidence type="ECO:0000256" key="1">
    <source>
        <dbReference type="SAM" id="MobiDB-lite"/>
    </source>
</evidence>
<evidence type="ECO:0000313" key="3">
    <source>
        <dbReference type="Proteomes" id="UP001283361"/>
    </source>
</evidence>
<keyword evidence="3" id="KW-1185">Reference proteome</keyword>
<organism evidence="2 3">
    <name type="scientific">Elysia crispata</name>
    <name type="common">lettuce slug</name>
    <dbReference type="NCBI Taxonomy" id="231223"/>
    <lineage>
        <taxon>Eukaryota</taxon>
        <taxon>Metazoa</taxon>
        <taxon>Spiralia</taxon>
        <taxon>Lophotrochozoa</taxon>
        <taxon>Mollusca</taxon>
        <taxon>Gastropoda</taxon>
        <taxon>Heterobranchia</taxon>
        <taxon>Euthyneura</taxon>
        <taxon>Panpulmonata</taxon>
        <taxon>Sacoglossa</taxon>
        <taxon>Placobranchoidea</taxon>
        <taxon>Plakobranchidae</taxon>
        <taxon>Elysia</taxon>
    </lineage>
</organism>